<dbReference type="EMBL" id="CM046115">
    <property type="protein sequence ID" value="KAI8440909.1"/>
    <property type="molecule type" value="Genomic_DNA"/>
</dbReference>
<gene>
    <name evidence="1" type="ORF">MSG28_009207</name>
</gene>
<name>A0ACC0KX26_CHOFU</name>
<organism evidence="1 2">
    <name type="scientific">Choristoneura fumiferana</name>
    <name type="common">Spruce budworm moth</name>
    <name type="synonym">Archips fumiferana</name>
    <dbReference type="NCBI Taxonomy" id="7141"/>
    <lineage>
        <taxon>Eukaryota</taxon>
        <taxon>Metazoa</taxon>
        <taxon>Ecdysozoa</taxon>
        <taxon>Arthropoda</taxon>
        <taxon>Hexapoda</taxon>
        <taxon>Insecta</taxon>
        <taxon>Pterygota</taxon>
        <taxon>Neoptera</taxon>
        <taxon>Endopterygota</taxon>
        <taxon>Lepidoptera</taxon>
        <taxon>Glossata</taxon>
        <taxon>Ditrysia</taxon>
        <taxon>Tortricoidea</taxon>
        <taxon>Tortricidae</taxon>
        <taxon>Tortricinae</taxon>
        <taxon>Choristoneura</taxon>
    </lineage>
</organism>
<proteinExistence type="predicted"/>
<dbReference type="Proteomes" id="UP001064048">
    <property type="component" value="Chromosome 15"/>
</dbReference>
<sequence length="382" mass="41948">MVAVETGHAVKRRGDGAISTQTHYACEAAGNINKRTLPAGAQAPDVLFPALAIRANAVDAHRRLGGPSSNATVADGPLSCRSVGIAAKYQLKLDEKKENTPDTLNGASLLQSITGNSASITATSRLPRAVHEELALILKRIGSKEHNREALASLYELRERHPEVDIWTFMQGSSFYFRNYVERGLREVAEQRKLSSMPYRHDFKSENIDISNETEEKSHLVFMERLRILQQKAGMKTESAPTSQPRTPVSDNRALADSIIEHTLPRAHSIDPQLERWFTAGTAHGAVADGHRVLWTSGTLPLSRGVLRGSGCFSSSSAEELAISRGLHCLAVLITLRARLSICKFIRKVIRVASCKCTRRSTFCNAVSSSELFLNESSSYQL</sequence>
<accession>A0ACC0KX26</accession>
<evidence type="ECO:0000313" key="1">
    <source>
        <dbReference type="EMBL" id="KAI8440909.1"/>
    </source>
</evidence>
<evidence type="ECO:0000313" key="2">
    <source>
        <dbReference type="Proteomes" id="UP001064048"/>
    </source>
</evidence>
<protein>
    <submittedName>
        <fullName evidence="1">Uncharacterized protein</fullName>
    </submittedName>
</protein>
<comment type="caution">
    <text evidence="1">The sequence shown here is derived from an EMBL/GenBank/DDBJ whole genome shotgun (WGS) entry which is preliminary data.</text>
</comment>
<keyword evidence="2" id="KW-1185">Reference proteome</keyword>
<reference evidence="1 2" key="1">
    <citation type="journal article" date="2022" name="Genome Biol. Evol.">
        <title>The Spruce Budworm Genome: Reconstructing the Evolutionary History of Antifreeze Proteins.</title>
        <authorList>
            <person name="Beliveau C."/>
            <person name="Gagne P."/>
            <person name="Picq S."/>
            <person name="Vernygora O."/>
            <person name="Keeling C.I."/>
            <person name="Pinkney K."/>
            <person name="Doucet D."/>
            <person name="Wen F."/>
            <person name="Johnston J.S."/>
            <person name="Maaroufi H."/>
            <person name="Boyle B."/>
            <person name="Laroche J."/>
            <person name="Dewar K."/>
            <person name="Juretic N."/>
            <person name="Blackburn G."/>
            <person name="Nisole A."/>
            <person name="Brunet B."/>
            <person name="Brandao M."/>
            <person name="Lumley L."/>
            <person name="Duan J."/>
            <person name="Quan G."/>
            <person name="Lucarotti C.J."/>
            <person name="Roe A.D."/>
            <person name="Sperling F.A.H."/>
            <person name="Levesque R.C."/>
            <person name="Cusson M."/>
        </authorList>
    </citation>
    <scope>NUCLEOTIDE SEQUENCE [LARGE SCALE GENOMIC DNA]</scope>
    <source>
        <strain evidence="1">Glfc:IPQL:Cfum</strain>
    </source>
</reference>